<reference evidence="2" key="1">
    <citation type="journal article" date="2010" name="Nature">
        <title>The Dynamic genome of Hydra.</title>
        <authorList>
            <person name="Chapman J.A."/>
            <person name="Kirkness E.F."/>
            <person name="Simakov O."/>
            <person name="Hampson S.E."/>
            <person name="Mitros T."/>
            <person name="Weinmaier T."/>
            <person name="Rattei T."/>
            <person name="Balasubramanian P.G."/>
            <person name="Borman J."/>
            <person name="Busam D."/>
            <person name="Disbennett K."/>
            <person name="Pfannkoch C."/>
            <person name="Sumin N."/>
            <person name="Sutton G."/>
            <person name="Viswanathan L."/>
            <person name="Walenz B."/>
            <person name="Goodstein D.M."/>
            <person name="Hellsten U."/>
            <person name="Kawashima T."/>
            <person name="Prochnik S.E."/>
            <person name="Putnam N.H."/>
            <person name="Shu S."/>
            <person name="Blumberg B."/>
            <person name="Dana C.E."/>
            <person name="Gee L."/>
            <person name="Kibler D.F."/>
            <person name="Law L."/>
            <person name="Lindgens D."/>
            <person name="Martinez D.E."/>
            <person name="Peng J."/>
            <person name="Wigge P.A."/>
            <person name="Bertulat B."/>
            <person name="Guder C."/>
            <person name="Nakamura Y."/>
            <person name="Ozbek S."/>
            <person name="Watanabe H."/>
            <person name="Khalturin K."/>
            <person name="Hemmrich G."/>
            <person name="Franke A."/>
            <person name="Augustin R."/>
            <person name="Fraune S."/>
            <person name="Hayakawa E."/>
            <person name="Hayakawa S."/>
            <person name="Hirose M."/>
            <person name="Hwang J."/>
            <person name="Ikeo K."/>
            <person name="Nishimiya-Fujisawa C."/>
            <person name="Ogura A."/>
            <person name="Takahashi T."/>
            <person name="Steinmetz P.R."/>
            <person name="Zhang X."/>
            <person name="Aufschnaiter R."/>
            <person name="Eder M.K."/>
            <person name="Gorny A.K."/>
            <person name="Salvenmoser W."/>
            <person name="Heimberg A.M."/>
            <person name="Wheeler B.M."/>
            <person name="Peterson K.J."/>
            <person name="Boettger A."/>
            <person name="Tischler P."/>
            <person name="Wolf A."/>
            <person name="Gojobori T."/>
            <person name="Remington K.A."/>
            <person name="Strausberg R.L."/>
            <person name="Venter J."/>
            <person name="Technau U."/>
            <person name="Hobmayer B."/>
            <person name="Bosch T.C."/>
            <person name="Holstein T.W."/>
            <person name="Fujisawa T."/>
            <person name="Bode H.R."/>
            <person name="David C.N."/>
            <person name="Rokhsar D.S."/>
            <person name="Steele R.E."/>
        </authorList>
    </citation>
    <scope>NUCLEOTIDE SEQUENCE</scope>
</reference>
<dbReference type="InterPro" id="IPR001173">
    <property type="entry name" value="Glyco_trans_2-like"/>
</dbReference>
<evidence type="ECO:0000259" key="1">
    <source>
        <dbReference type="Pfam" id="PF00535"/>
    </source>
</evidence>
<sequence length="283" mass="32128">MPSKELISIVITTYNRSDALGCVLAALDHQSDRHFEVIVADDGSNQQHLSEALAIESLANFPVKHVWHPDVGFTAAKVRNLGVAQAAGGYLILLDGDCVPEIDFVKRHRMLAQNGHFVNGSRVLLSQGLTQSAIAREVNLSNQSTWQWIARRFRGESSKWTAKFRLPDLSIRRQTAFRWKGIRSCNMALHKADYIEINGFDETFVGWGHEDADFVLRLHNAGLCRKNGFYSTEVYHLWHPESSRDRENANAQRVRERIGNKLIQAPVGYQQSLGFEQLRVYTR</sequence>
<evidence type="ECO:0000313" key="2">
    <source>
        <dbReference type="EMBL" id="CBA26344.1"/>
    </source>
</evidence>
<dbReference type="AlphaFoldDB" id="C9Y655"/>
<dbReference type="CAZy" id="GT2">
    <property type="family name" value="Glycosyltransferase Family 2"/>
</dbReference>
<dbReference type="SUPFAM" id="SSF53448">
    <property type="entry name" value="Nucleotide-diphospho-sugar transferases"/>
    <property type="match status" value="1"/>
</dbReference>
<feature type="domain" description="Glycosyltransferase 2-like" evidence="1">
    <location>
        <begin position="8"/>
        <end position="177"/>
    </location>
</feature>
<dbReference type="EMBL" id="FN543101">
    <property type="protein sequence ID" value="CBA26344.1"/>
    <property type="molecule type" value="Genomic_DNA"/>
</dbReference>
<dbReference type="Gene3D" id="3.90.550.10">
    <property type="entry name" value="Spore Coat Polysaccharide Biosynthesis Protein SpsA, Chain A"/>
    <property type="match status" value="1"/>
</dbReference>
<name>C9Y655_CURXX</name>
<dbReference type="Pfam" id="PF00535">
    <property type="entry name" value="Glycos_transf_2"/>
    <property type="match status" value="1"/>
</dbReference>
<accession>C9Y655</accession>
<dbReference type="InterPro" id="IPR029044">
    <property type="entry name" value="Nucleotide-diphossugar_trans"/>
</dbReference>
<dbReference type="PANTHER" id="PTHR43685:SF3">
    <property type="entry name" value="SLR2126 PROTEIN"/>
    <property type="match status" value="1"/>
</dbReference>
<dbReference type="PANTHER" id="PTHR43685">
    <property type="entry name" value="GLYCOSYLTRANSFERASE"/>
    <property type="match status" value="1"/>
</dbReference>
<gene>
    <name evidence="2" type="ORF">Csp_E34320</name>
</gene>
<dbReference type="CDD" id="cd06420">
    <property type="entry name" value="GT2_Chondriotin_Pol_N"/>
    <property type="match status" value="1"/>
</dbReference>
<protein>
    <recommendedName>
        <fullName evidence="1">Glycosyltransferase 2-like domain-containing protein</fullName>
    </recommendedName>
</protein>
<proteinExistence type="predicted"/>
<dbReference type="InterPro" id="IPR050834">
    <property type="entry name" value="Glycosyltransf_2"/>
</dbReference>
<organism evidence="2">
    <name type="scientific">Curvibacter symbiont subsp. Hydra magnipapillata</name>
    <dbReference type="NCBI Taxonomy" id="667019"/>
    <lineage>
        <taxon>Bacteria</taxon>
        <taxon>Pseudomonadati</taxon>
        <taxon>Pseudomonadota</taxon>
        <taxon>Betaproteobacteria</taxon>
        <taxon>Burkholderiales</taxon>
        <taxon>Comamonadaceae</taxon>
        <taxon>Curvibacter</taxon>
    </lineage>
</organism>